<evidence type="ECO:0000259" key="3">
    <source>
        <dbReference type="Pfam" id="PF14361"/>
    </source>
</evidence>
<protein>
    <recommendedName>
        <fullName evidence="7">PucR family transcriptional regulator</fullName>
    </recommendedName>
</protein>
<dbReference type="Pfam" id="PF14361">
    <property type="entry name" value="RsbRD_N"/>
    <property type="match status" value="1"/>
</dbReference>
<dbReference type="EMBL" id="MRBO01000249">
    <property type="protein sequence ID" value="KAB2586090.1"/>
    <property type="molecule type" value="Genomic_DNA"/>
</dbReference>
<dbReference type="PANTHER" id="PTHR33744">
    <property type="entry name" value="CARBOHYDRATE DIACID REGULATOR"/>
    <property type="match status" value="1"/>
</dbReference>
<accession>A0A5N5E9L7</accession>
<proteinExistence type="inferred from homology"/>
<dbReference type="Gene3D" id="1.10.10.2840">
    <property type="entry name" value="PucR C-terminal helix-turn-helix domain"/>
    <property type="match status" value="1"/>
</dbReference>
<evidence type="ECO:0000256" key="1">
    <source>
        <dbReference type="ARBA" id="ARBA00006754"/>
    </source>
</evidence>
<evidence type="ECO:0000313" key="6">
    <source>
        <dbReference type="Proteomes" id="UP000325576"/>
    </source>
</evidence>
<sequence length="432" mass="48046">MNELLDDPTVREMVSHTARMLNNRQPEITRAMADLLAHHIERLDDDPEIVAMLDASVEGNVKTIFHVLANHIPIDRLEPTTAAVEYARRLAQRGIPASSLARAYHMGQEDLMSVVFAEVQRLEQPDDLKLKVLQYMSRVIYQYIDWISLYVAHEYDVERKLWISTRGSIHSSMIHKVLAAVHVDTTAFEVETGYRLGAHHVGAVVWTSPATVVSDELVILDGFVRSLGSFYQCPSPPLFTAVDATTAWAWFPRTNRQGPMETNFVEALKHADERCHIAIGTKGVGLSGFRRSHEQALYAQRIALFAKNRTTALSFADAGVGVVSLLLADLDATREWVLETLGPLSASTEKAEQLRGTLHSYLRADGNFTAAAAELNLHRNSVKYRVNKALELRGRPIGVDRTDISVALHACRLLYKPLFVDLVPPGPKTGGV</sequence>
<reference evidence="5 6" key="1">
    <citation type="journal article" date="2017" name="Poromechanics V (2013)">
        <title>Genomic Characterization of the Arsenic-Tolerant Actinobacterium, &lt;i&gt;Rhodococcus erythropolis&lt;/i&gt; S43.</title>
        <authorList>
            <person name="Retamal-Morales G."/>
            <person name="Mehnert M."/>
            <person name="Schwabe R."/>
            <person name="Tischler D."/>
            <person name="Schloemann M."/>
            <person name="Levican G.J."/>
        </authorList>
    </citation>
    <scope>NUCLEOTIDE SEQUENCE [LARGE SCALE GENOMIC DNA]</scope>
    <source>
        <strain evidence="5 6">S43</strain>
    </source>
</reference>
<evidence type="ECO:0000259" key="4">
    <source>
        <dbReference type="Pfam" id="PF17853"/>
    </source>
</evidence>
<dbReference type="AlphaFoldDB" id="A0A5N5E9L7"/>
<dbReference type="Proteomes" id="UP000325576">
    <property type="component" value="Unassembled WGS sequence"/>
</dbReference>
<dbReference type="Pfam" id="PF13556">
    <property type="entry name" value="HTH_30"/>
    <property type="match status" value="1"/>
</dbReference>
<dbReference type="Pfam" id="PF17853">
    <property type="entry name" value="GGDEF_2"/>
    <property type="match status" value="1"/>
</dbReference>
<gene>
    <name evidence="5" type="ORF">BS297_06980</name>
</gene>
<organism evidence="5 6">
    <name type="scientific">Rhodococcus erythropolis</name>
    <name type="common">Arthrobacter picolinophilus</name>
    <dbReference type="NCBI Taxonomy" id="1833"/>
    <lineage>
        <taxon>Bacteria</taxon>
        <taxon>Bacillati</taxon>
        <taxon>Actinomycetota</taxon>
        <taxon>Actinomycetes</taxon>
        <taxon>Mycobacteriales</taxon>
        <taxon>Nocardiaceae</taxon>
        <taxon>Rhodococcus</taxon>
        <taxon>Rhodococcus erythropolis group</taxon>
    </lineage>
</organism>
<dbReference type="InterPro" id="IPR025736">
    <property type="entry name" value="PucR_C-HTH_dom"/>
</dbReference>
<dbReference type="InterPro" id="IPR042070">
    <property type="entry name" value="PucR_C-HTH_sf"/>
</dbReference>
<feature type="domain" description="PucR C-terminal helix-turn-helix" evidence="2">
    <location>
        <begin position="354"/>
        <end position="410"/>
    </location>
</feature>
<feature type="domain" description="CdaR GGDEF-like" evidence="4">
    <location>
        <begin position="193"/>
        <end position="302"/>
    </location>
</feature>
<dbReference type="InterPro" id="IPR025751">
    <property type="entry name" value="RsbRD_N_dom"/>
</dbReference>
<comment type="similarity">
    <text evidence="1">Belongs to the CdaR family.</text>
</comment>
<dbReference type="PANTHER" id="PTHR33744:SF1">
    <property type="entry name" value="DNA-BINDING TRANSCRIPTIONAL ACTIVATOR ADER"/>
    <property type="match status" value="1"/>
</dbReference>
<name>A0A5N5E9L7_RHOER</name>
<comment type="caution">
    <text evidence="5">The sequence shown here is derived from an EMBL/GenBank/DDBJ whole genome shotgun (WGS) entry which is preliminary data.</text>
</comment>
<feature type="domain" description="RsbT co-antagonist protein RsbRD N-terminal" evidence="3">
    <location>
        <begin position="26"/>
        <end position="166"/>
    </location>
</feature>
<evidence type="ECO:0000313" key="5">
    <source>
        <dbReference type="EMBL" id="KAB2586090.1"/>
    </source>
</evidence>
<dbReference type="InterPro" id="IPR051448">
    <property type="entry name" value="CdaR-like_regulators"/>
</dbReference>
<evidence type="ECO:0000259" key="2">
    <source>
        <dbReference type="Pfam" id="PF13556"/>
    </source>
</evidence>
<evidence type="ECO:0008006" key="7">
    <source>
        <dbReference type="Google" id="ProtNLM"/>
    </source>
</evidence>
<dbReference type="InterPro" id="IPR041522">
    <property type="entry name" value="CdaR_GGDEF"/>
</dbReference>